<evidence type="ECO:0000256" key="7">
    <source>
        <dbReference type="ARBA" id="ARBA00022643"/>
    </source>
</evidence>
<dbReference type="Gene3D" id="3.20.20.70">
    <property type="entry name" value="Aldolase class I"/>
    <property type="match status" value="1"/>
</dbReference>
<dbReference type="OrthoDB" id="1925334at2759"/>
<evidence type="ECO:0000256" key="2">
    <source>
        <dbReference type="ARBA" id="ARBA00001970"/>
    </source>
</evidence>
<dbReference type="GO" id="GO:0020037">
    <property type="term" value="F:heme binding"/>
    <property type="evidence" value="ECO:0007669"/>
    <property type="project" value="InterPro"/>
</dbReference>
<dbReference type="PROSITE" id="PS50255">
    <property type="entry name" value="CYTOCHROME_B5_2"/>
    <property type="match status" value="1"/>
</dbReference>
<comment type="cofactor">
    <cofactor evidence="1">
        <name>FMN</name>
        <dbReference type="ChEBI" id="CHEBI:58210"/>
    </cofactor>
</comment>
<reference evidence="19 20" key="1">
    <citation type="submission" date="2018-02" db="EMBL/GenBank/DDBJ databases">
        <title>The genomes of Aspergillus section Nigri reveals drivers in fungal speciation.</title>
        <authorList>
            <consortium name="DOE Joint Genome Institute"/>
            <person name="Vesth T.C."/>
            <person name="Nybo J."/>
            <person name="Theobald S."/>
            <person name="Brandl J."/>
            <person name="Frisvad J.C."/>
            <person name="Nielsen K.F."/>
            <person name="Lyhne E.K."/>
            <person name="Kogle M.E."/>
            <person name="Kuo A."/>
            <person name="Riley R."/>
            <person name="Clum A."/>
            <person name="Nolan M."/>
            <person name="Lipzen A."/>
            <person name="Salamov A."/>
            <person name="Henrissat B."/>
            <person name="Wiebenga A."/>
            <person name="De vries R.P."/>
            <person name="Grigoriev I.V."/>
            <person name="Mortensen U.H."/>
            <person name="Andersen M.R."/>
            <person name="Baker S.E."/>
        </authorList>
    </citation>
    <scope>NUCLEOTIDE SEQUENCE [LARGE SCALE GENOMIC DNA]</scope>
    <source>
        <strain evidence="19 20">CBS 707.79</strain>
    </source>
</reference>
<dbReference type="PROSITE" id="PS00191">
    <property type="entry name" value="CYTOCHROME_B5_1"/>
    <property type="match status" value="1"/>
</dbReference>
<dbReference type="PRINTS" id="PR00363">
    <property type="entry name" value="CYTOCHROMEB5"/>
</dbReference>
<evidence type="ECO:0000256" key="11">
    <source>
        <dbReference type="ARBA" id="ARBA00023128"/>
    </source>
</evidence>
<dbReference type="PROSITE" id="PS00557">
    <property type="entry name" value="FMN_HYDROXY_ACID_DH_1"/>
    <property type="match status" value="1"/>
</dbReference>
<dbReference type="PROSITE" id="PS51349">
    <property type="entry name" value="FMN_HYDROXY_ACID_DH_2"/>
    <property type="match status" value="1"/>
</dbReference>
<evidence type="ECO:0000256" key="5">
    <source>
        <dbReference type="ARBA" id="ARBA00022617"/>
    </source>
</evidence>
<feature type="domain" description="Cytochrome b5 heme-binding" evidence="17">
    <location>
        <begin position="43"/>
        <end position="119"/>
    </location>
</feature>
<evidence type="ECO:0000313" key="19">
    <source>
        <dbReference type="EMBL" id="PYH92062.1"/>
    </source>
</evidence>
<dbReference type="GO" id="GO:0005758">
    <property type="term" value="C:mitochondrial intermembrane space"/>
    <property type="evidence" value="ECO:0007669"/>
    <property type="project" value="UniProtKB-SubCell"/>
</dbReference>
<evidence type="ECO:0000256" key="14">
    <source>
        <dbReference type="ARBA" id="ARBA00061589"/>
    </source>
</evidence>
<dbReference type="InterPro" id="IPR008259">
    <property type="entry name" value="FMN_hydac_DH_AS"/>
</dbReference>
<dbReference type="SMART" id="SM01117">
    <property type="entry name" value="Cyt-b5"/>
    <property type="match status" value="1"/>
</dbReference>
<evidence type="ECO:0000256" key="6">
    <source>
        <dbReference type="ARBA" id="ARBA00022630"/>
    </source>
</evidence>
<dbReference type="Gene3D" id="3.10.120.10">
    <property type="entry name" value="Cytochrome b5-like heme/steroid binding domain"/>
    <property type="match status" value="1"/>
</dbReference>
<comment type="similarity">
    <text evidence="13">In the C-terminal section; belongs to the FMN-dependent alpha-hydroxy acid dehydrogenase family.</text>
</comment>
<organism evidence="19 20">
    <name type="scientific">Aspergillus ellipticus CBS 707.79</name>
    <dbReference type="NCBI Taxonomy" id="1448320"/>
    <lineage>
        <taxon>Eukaryota</taxon>
        <taxon>Fungi</taxon>
        <taxon>Dikarya</taxon>
        <taxon>Ascomycota</taxon>
        <taxon>Pezizomycotina</taxon>
        <taxon>Eurotiomycetes</taxon>
        <taxon>Eurotiomycetidae</taxon>
        <taxon>Eurotiales</taxon>
        <taxon>Aspergillaceae</taxon>
        <taxon>Aspergillus</taxon>
        <taxon>Aspergillus subgen. Circumdati</taxon>
    </lineage>
</organism>
<feature type="domain" description="FMN hydroxy acid dehydrogenase" evidence="18">
    <location>
        <begin position="145"/>
        <end position="492"/>
    </location>
</feature>
<dbReference type="Pfam" id="PF00173">
    <property type="entry name" value="Cyt-b5"/>
    <property type="match status" value="1"/>
</dbReference>
<dbReference type="VEuPathDB" id="FungiDB:BO71DRAFT_421108"/>
<evidence type="ECO:0000256" key="1">
    <source>
        <dbReference type="ARBA" id="ARBA00001917"/>
    </source>
</evidence>
<dbReference type="EMBL" id="KZ825927">
    <property type="protein sequence ID" value="PYH92062.1"/>
    <property type="molecule type" value="Genomic_DNA"/>
</dbReference>
<evidence type="ECO:0000256" key="10">
    <source>
        <dbReference type="ARBA" id="ARBA00023004"/>
    </source>
</evidence>
<dbReference type="GO" id="GO:0004460">
    <property type="term" value="F:L-lactate dehydrogenase (cytochrome) activity"/>
    <property type="evidence" value="ECO:0007669"/>
    <property type="project" value="UniProtKB-EC"/>
</dbReference>
<evidence type="ECO:0000256" key="12">
    <source>
        <dbReference type="ARBA" id="ARBA00052399"/>
    </source>
</evidence>
<dbReference type="InterPro" id="IPR018506">
    <property type="entry name" value="Cyt_B5_heme-BS"/>
</dbReference>
<dbReference type="Proteomes" id="UP000247810">
    <property type="component" value="Unassembled WGS sequence"/>
</dbReference>
<dbReference type="InterPro" id="IPR000262">
    <property type="entry name" value="FMN-dep_DH"/>
</dbReference>
<gene>
    <name evidence="19" type="ORF">BO71DRAFT_421108</name>
</gene>
<keyword evidence="5" id="KW-0349">Heme</keyword>
<dbReference type="InterPro" id="IPR037396">
    <property type="entry name" value="FMN_HAD"/>
</dbReference>
<evidence type="ECO:0000256" key="8">
    <source>
        <dbReference type="ARBA" id="ARBA00022723"/>
    </source>
</evidence>
<dbReference type="InterPro" id="IPR001199">
    <property type="entry name" value="Cyt_B5-like_heme/steroid-bd"/>
</dbReference>
<dbReference type="STRING" id="1448320.A0A319EMB2"/>
<evidence type="ECO:0000256" key="15">
    <source>
        <dbReference type="ARBA" id="ARBA00066458"/>
    </source>
</evidence>
<evidence type="ECO:0000256" key="16">
    <source>
        <dbReference type="ARBA" id="ARBA00068515"/>
    </source>
</evidence>
<keyword evidence="10" id="KW-0408">Iron</keyword>
<dbReference type="FunFam" id="3.20.20.70:FF:000062">
    <property type="entry name" value="Cytochrome b2, mitochondrial, putative"/>
    <property type="match status" value="1"/>
</dbReference>
<comment type="subcellular location">
    <subcellularLocation>
        <location evidence="3">Mitochondrion intermembrane space</location>
    </subcellularLocation>
</comment>
<evidence type="ECO:0000256" key="4">
    <source>
        <dbReference type="ARBA" id="ARBA00011881"/>
    </source>
</evidence>
<dbReference type="GO" id="GO:0046872">
    <property type="term" value="F:metal ion binding"/>
    <property type="evidence" value="ECO:0007669"/>
    <property type="project" value="UniProtKB-KW"/>
</dbReference>
<evidence type="ECO:0000259" key="17">
    <source>
        <dbReference type="PROSITE" id="PS50255"/>
    </source>
</evidence>
<dbReference type="CDD" id="cd02922">
    <property type="entry name" value="FCB2_FMN"/>
    <property type="match status" value="1"/>
</dbReference>
<comment type="subunit">
    <text evidence="4">Homotetramer.</text>
</comment>
<dbReference type="EC" id="1.1.2.3" evidence="15"/>
<dbReference type="InterPro" id="IPR036400">
    <property type="entry name" value="Cyt_B5-like_heme/steroid_sf"/>
</dbReference>
<dbReference type="SUPFAM" id="SSF51395">
    <property type="entry name" value="FMN-linked oxidoreductases"/>
    <property type="match status" value="1"/>
</dbReference>
<evidence type="ECO:0000256" key="13">
    <source>
        <dbReference type="ARBA" id="ARBA00061137"/>
    </source>
</evidence>
<keyword evidence="11" id="KW-0496">Mitochondrion</keyword>
<dbReference type="InterPro" id="IPR013785">
    <property type="entry name" value="Aldolase_TIM"/>
</dbReference>
<sequence length="513" mass="55931">MVVGWDYSGSSFKTGATAAYTFTRHKEVIDADQLDNDQVKGPSTKISYSEVQRHQSVADCWVLLNGCVYDVTEFLKIHPGGPHAILAEAGTDASEQFPLLHPSTALATLPPECCIGQIDETTLPEPDSTTSETATKLQTLQTTIPPVETFLLLQDFEDWAQRVLTDTAWAYYRSAADEERTFHENRDAFRRYFFRPRILRDTSYGSTEKSFLGISSSMPVFISPTAMAKLGHPLGEVNLTRAAGEVAVVQMVSSNASCSLEDIVDAQDDDQALMFQLYLNKDRSASEALIRKAERLGFKAIVCTVDVAWESKRTLDVRCKTAMLPPTSTASAGSNTVKNGAGVAQTIGGYQDRNLTWNDIAFIQKNTTLPIISKGVQCVEDSNHGGRQADYAPAPIDLLYEIRVLRPDLFSKIDILIDGGVRCGADVVKALAMGAKAVGVGRPVLYANGTHGEEGVRRVMEILHEEITNTMRNIGARRVEDLRPEIMMVGPAGPWVGGFGLGYARGVGDGEGK</sequence>
<keyword evidence="7" id="KW-0288">FMN</keyword>
<dbReference type="SUPFAM" id="SSF55856">
    <property type="entry name" value="Cytochrome b5-like heme/steroid binding domain"/>
    <property type="match status" value="1"/>
</dbReference>
<evidence type="ECO:0000259" key="18">
    <source>
        <dbReference type="PROSITE" id="PS51349"/>
    </source>
</evidence>
<protein>
    <recommendedName>
        <fullName evidence="16">L-lactate dehydrogenase (cytochrome)</fullName>
        <ecNumber evidence="15">1.1.2.3</ecNumber>
    </recommendedName>
</protein>
<comment type="cofactor">
    <cofactor evidence="2">
        <name>heme b</name>
        <dbReference type="ChEBI" id="CHEBI:60344"/>
    </cofactor>
</comment>
<comment type="similarity">
    <text evidence="14">In the N-terminal section; belongs to the cytochrome b5 family.</text>
</comment>
<keyword evidence="8" id="KW-0479">Metal-binding</keyword>
<dbReference type="GO" id="GO:0006089">
    <property type="term" value="P:lactate metabolic process"/>
    <property type="evidence" value="ECO:0007669"/>
    <property type="project" value="TreeGrafter"/>
</dbReference>
<dbReference type="AlphaFoldDB" id="A0A319EMB2"/>
<evidence type="ECO:0000256" key="9">
    <source>
        <dbReference type="ARBA" id="ARBA00023002"/>
    </source>
</evidence>
<dbReference type="InterPro" id="IPR037458">
    <property type="entry name" value="L-MDH/L-LDH_FMN-bd"/>
</dbReference>
<dbReference type="Pfam" id="PF01070">
    <property type="entry name" value="FMN_dh"/>
    <property type="match status" value="1"/>
</dbReference>
<comment type="catalytic activity">
    <reaction evidence="12">
        <text>(S)-lactate + 2 Fe(III)-[cytochrome c] = 2 Fe(II)-[cytochrome c] + pyruvate + 2 H(+)</text>
        <dbReference type="Rhea" id="RHEA:19909"/>
        <dbReference type="Rhea" id="RHEA-COMP:10350"/>
        <dbReference type="Rhea" id="RHEA-COMP:14399"/>
        <dbReference type="ChEBI" id="CHEBI:15361"/>
        <dbReference type="ChEBI" id="CHEBI:15378"/>
        <dbReference type="ChEBI" id="CHEBI:16651"/>
        <dbReference type="ChEBI" id="CHEBI:29033"/>
        <dbReference type="ChEBI" id="CHEBI:29034"/>
        <dbReference type="EC" id="1.1.2.3"/>
    </reaction>
    <physiologicalReaction direction="left-to-right" evidence="12">
        <dbReference type="Rhea" id="RHEA:19910"/>
    </physiologicalReaction>
</comment>
<proteinExistence type="inferred from homology"/>
<keyword evidence="20" id="KW-1185">Reference proteome</keyword>
<evidence type="ECO:0000256" key="3">
    <source>
        <dbReference type="ARBA" id="ARBA00004569"/>
    </source>
</evidence>
<name>A0A319EMB2_9EURO</name>
<keyword evidence="6" id="KW-0285">Flavoprotein</keyword>
<keyword evidence="9" id="KW-0560">Oxidoreductase</keyword>
<dbReference type="PANTHER" id="PTHR10578">
    <property type="entry name" value="S -2-HYDROXY-ACID OXIDASE-RELATED"/>
    <property type="match status" value="1"/>
</dbReference>
<dbReference type="PANTHER" id="PTHR10578:SF101">
    <property type="entry name" value="L-LACTATE DEHYDROGENASE (CYTOCHROME B2)"/>
    <property type="match status" value="1"/>
</dbReference>
<accession>A0A319EMB2</accession>
<evidence type="ECO:0000313" key="20">
    <source>
        <dbReference type="Proteomes" id="UP000247810"/>
    </source>
</evidence>